<evidence type="ECO:0000259" key="19">
    <source>
        <dbReference type="Pfam" id="PF24991"/>
    </source>
</evidence>
<keyword evidence="3 9" id="KW-0812">Transmembrane</keyword>
<evidence type="ECO:0000259" key="21">
    <source>
        <dbReference type="Pfam" id="PF26181"/>
    </source>
</evidence>
<feature type="domain" description="NUP210 fourth Ig-like" evidence="19">
    <location>
        <begin position="359"/>
        <end position="429"/>
    </location>
</feature>
<dbReference type="InterPro" id="IPR055094">
    <property type="entry name" value="NUP210_Ig15"/>
</dbReference>
<dbReference type="Pfam" id="PF22969">
    <property type="entry name" value="Ig_NUP210_2nd"/>
    <property type="match status" value="1"/>
</dbReference>
<dbReference type="InterPro" id="IPR056897">
    <property type="entry name" value="Ig_NUP210_4th"/>
</dbReference>
<sequence length="1921" mass="213475">MAGFKVLLNIILYTIFSSIYFTNNITLASRLNLPRVLLPIFNDFAVNFTLEVTEGGCYQWSTSRLDVVHLIPINENSDRTCSSAVIVQSATRDPTRNTAIVIAEDINTGQFLRCVVIVDVISTLNLVTTTRELFIEEAPEAFEVRAKDEQGNEFTTLAGVEFTWTIGNRDKYSVHSNLESSDNILRFMTFQESPYETPPTIAMLDGSGRKGSIILMEGVKTGTTKVSAKLPYAEYKHVSPVEIELIVIANLIILPTDVSIMAFDSLKYKIMQVHQGRLEEIHLPSNQYFLGAENPEILDIDNGSGKAYALAYGKTKVLLHDKNVDEEYGIVLPTANVHVNNVEYITITVLPNKNRGLILGETHEIIVELFDVKDHKFYIGDSVEISVDIDQLYFDIKMRSQNGSHIVVVPTICGTTSVEARLHGVIDRMGKRILLETPLIARAELVIHTPVVVSPQILAVPWDPKSKSRVDVALKANGGDGTYVWSSRQQSVATVNQNGVVRILNHGVSDVIVSMARNQFNHDRARVYVMSPSRLEIIQYNTDAAIGEPIHLHIAMYGKINDAPDAKEISFTDCRDTSFEIYISDNYFTRNTTNENVQPISNACTTLTIIGTDIGSSSITVAYSANGQYLMDNVTVTAYEPLIPIHPSTAETLLAVGSSRKIIFKGGPHPSSVSKLRNFNQEFHISDSEIIRVNKYENDKNENSIVSIFEVTCRALGEVIFTFKISSEPLLPNCRSPGAIANVKIICGKPRYISLQPEFKDNKSCPIGNNADRIMAHSDKPLRLIVTVKDEDGKTFDNITSLNIEWTIKPTTSGFVEISSGIIEETFVDFNVILPKSHYQKIIPKKYAELLTVSAKITDYEKYILARLKIAPEWPPFPITNERGILATPKITTEINIHLVNDTIITPNKLKILNDPNAKYSLQVSQGSGYYEFVLSADDIAEIRYVEPTKTISVIPKKSGILQLALVDLCLISAAAVAEIEVQQLAEIQMTSVNKVEKSKCIVAAVKLYDTNGHLIELPSLEAFDLKPQIDNNFIEIKRLPMSEQGDSPYSQILYMIYGMEEGESKLNFISGSSDKEIRSDISVIQVFMPLRITQRNVTILVGTVYQIMTTGGPTNAQIEFEIDDENIATIDSNGISEGKSIGNTKVIVNAIGPDAKGNRVIYSQDQVNIQVTHLEGIRIVAPTSRIKVGATIPLWAFGVPDHLTPLIIGSMKSLLIFTWFTCDTSMINLHNMYEGTGINIRYQNDVTLRAKALKSGTATIFLNVTIPPMTLMTGYKNDVTFSTFMKIEIIEELTLINPELITGLPIIFMTPNSTLKLTTNRENYGVSTYKIIASGQSSETESSNALIVSKTVSIDKNGVIKSGDTLGRTILSITNIESYNRKQSLTVIVDVKPIHYMMLSLSSNVRIKEGEELNILPKGMELDYVIEYFDIIGNKFHAGEITFNTIANRADLVTFTSASPNQFTIKFHENGELVAKVYSEKYPNGIFDYAHMMIGDILFPSKTVLSVGDVVCFSMPLLSWDNGDLGFWQSSSSEILYVDAITGIGIAKNPGQTIVKHSLTNIKQGEIEVTVQPICKISLVMLRGKNITGTDIFSIPLVLKSKDEGIKENNVLARGLGGCRTRTTFALDSYPFTCSIQFTMSLSKINIKDVFIAKPRFDIVTGFYYCDIIPIGIPTMLTSTLDTRVLVNAHSRDVEGKPLEVIYLPPIYVPSNEIIFVKSTPQALATAILQIHGLQTVLEHVSLNVPDGVIKNVCELVKPTILQCNLRLVQNRDDIQGQKLIIINELTHQNISILIRVSRYGEYTPLSGINWIDGIFLHRYTLITFAILLFTIYYMWKSKIACVDLSVKNTSIFADKCPPPLRKSPQPCLNASLNNTINTSSPRQLSDSPLRPFSAFEPVYGDPRGFYTPNARRNICYHSP</sequence>
<keyword evidence="7" id="KW-0325">Glycoprotein</keyword>
<feature type="domain" description="NUP210 Ig-like" evidence="12">
    <location>
        <begin position="1395"/>
        <end position="1495"/>
    </location>
</feature>
<evidence type="ECO:0000259" key="12">
    <source>
        <dbReference type="Pfam" id="PF22959"/>
    </source>
</evidence>
<dbReference type="PANTHER" id="PTHR23019:SF0">
    <property type="entry name" value="NUCLEAR PORE MEMBRANE GLYCOPROTEIN 210"/>
    <property type="match status" value="1"/>
</dbReference>
<dbReference type="SUPFAM" id="SSF49373">
    <property type="entry name" value="Invasin/intimin cell-adhesion fragments"/>
    <property type="match status" value="2"/>
</dbReference>
<accession>A0AA39KP35</accession>
<gene>
    <name evidence="22" type="ORF">PV327_002283</name>
</gene>
<dbReference type="InterPro" id="IPR055096">
    <property type="entry name" value="Ig_NUP210_1st"/>
</dbReference>
<evidence type="ECO:0000313" key="22">
    <source>
        <dbReference type="EMBL" id="KAK0168492.1"/>
    </source>
</evidence>
<feature type="domain" description="NUP210 Ig-like" evidence="18">
    <location>
        <begin position="536"/>
        <end position="624"/>
    </location>
</feature>
<dbReference type="EMBL" id="JAQQBR010001831">
    <property type="protein sequence ID" value="KAK0168492.1"/>
    <property type="molecule type" value="Genomic_DNA"/>
</dbReference>
<dbReference type="Gene3D" id="2.60.40.1080">
    <property type="match status" value="1"/>
</dbReference>
<comment type="caution">
    <text evidence="22">The sequence shown here is derived from an EMBL/GenBank/DDBJ whole genome shotgun (WGS) entry which is preliminary data.</text>
</comment>
<proteinExistence type="inferred from homology"/>
<feature type="domain" description="NUP210 Ig-like" evidence="17">
    <location>
        <begin position="905"/>
        <end position="982"/>
    </location>
</feature>
<keyword evidence="5 9" id="KW-1133">Transmembrane helix</keyword>
<dbReference type="Pfam" id="PF26182">
    <property type="entry name" value="Ig_NUP210_5th"/>
    <property type="match status" value="1"/>
</dbReference>
<evidence type="ECO:0000259" key="14">
    <source>
        <dbReference type="Pfam" id="PF22963"/>
    </source>
</evidence>
<feature type="domain" description="NUP210 C-terminal Ig-like" evidence="11">
    <location>
        <begin position="1594"/>
        <end position="1742"/>
    </location>
</feature>
<evidence type="ECO:0000259" key="18">
    <source>
        <dbReference type="Pfam" id="PF24935"/>
    </source>
</evidence>
<evidence type="ECO:0000256" key="9">
    <source>
        <dbReference type="SAM" id="Phobius"/>
    </source>
</evidence>
<evidence type="ECO:0000256" key="5">
    <source>
        <dbReference type="ARBA" id="ARBA00022989"/>
    </source>
</evidence>
<feature type="domain" description="NUP210 Ig-like" evidence="20">
    <location>
        <begin position="1503"/>
        <end position="1563"/>
    </location>
</feature>
<feature type="domain" description="NUP210 Ig-like" evidence="16">
    <location>
        <begin position="128"/>
        <end position="240"/>
    </location>
</feature>
<evidence type="ECO:0008006" key="24">
    <source>
        <dbReference type="Google" id="ProtNLM"/>
    </source>
</evidence>
<keyword evidence="8" id="KW-0539">Nucleus</keyword>
<dbReference type="InterPro" id="IPR058779">
    <property type="entry name" value="Ig_NUP210_13th"/>
</dbReference>
<reference evidence="22" key="1">
    <citation type="journal article" date="2023" name="bioRxiv">
        <title>Scaffold-level genome assemblies of two parasitoid biocontrol wasps reveal the parthenogenesis mechanism and an associated novel virus.</title>
        <authorList>
            <person name="Inwood S."/>
            <person name="Skelly J."/>
            <person name="Guhlin J."/>
            <person name="Harrop T."/>
            <person name="Goldson S."/>
            <person name="Dearden P."/>
        </authorList>
    </citation>
    <scope>NUCLEOTIDE SEQUENCE</scope>
    <source>
        <strain evidence="22">Lincoln</strain>
        <tissue evidence="22">Whole body</tissue>
    </source>
</reference>
<evidence type="ECO:0000259" key="11">
    <source>
        <dbReference type="Pfam" id="PF22957"/>
    </source>
</evidence>
<feature type="domain" description="NUP210 Ig-like" evidence="13">
    <location>
        <begin position="646"/>
        <end position="748"/>
    </location>
</feature>
<dbReference type="Pfam" id="PF26181">
    <property type="entry name" value="Ig_NUP210_13th"/>
    <property type="match status" value="1"/>
</dbReference>
<evidence type="ECO:0000259" key="13">
    <source>
        <dbReference type="Pfam" id="PF22962"/>
    </source>
</evidence>
<dbReference type="InterPro" id="IPR008964">
    <property type="entry name" value="Invasin/intimin_cell_adhesion"/>
</dbReference>
<keyword evidence="6 9" id="KW-0472">Membrane</keyword>
<keyword evidence="23" id="KW-1185">Reference proteome</keyword>
<dbReference type="InterPro" id="IPR057586">
    <property type="entry name" value="Ig_NUP210_16th"/>
</dbReference>
<evidence type="ECO:0000259" key="10">
    <source>
        <dbReference type="Pfam" id="PF02368"/>
    </source>
</evidence>
<evidence type="ECO:0000256" key="8">
    <source>
        <dbReference type="ARBA" id="ARBA00023242"/>
    </source>
</evidence>
<evidence type="ECO:0000256" key="1">
    <source>
        <dbReference type="ARBA" id="ARBA00004590"/>
    </source>
</evidence>
<dbReference type="InterPro" id="IPR055098">
    <property type="entry name" value="Ig_NUP210_3rd"/>
</dbReference>
<evidence type="ECO:0000256" key="7">
    <source>
        <dbReference type="ARBA" id="ARBA00023180"/>
    </source>
</evidence>
<feature type="domain" description="BIG2" evidence="10">
    <location>
        <begin position="1090"/>
        <end position="1149"/>
    </location>
</feature>
<dbReference type="InterPro" id="IPR045197">
    <property type="entry name" value="NUP210-like"/>
</dbReference>
<dbReference type="Proteomes" id="UP001168972">
    <property type="component" value="Unassembled WGS sequence"/>
</dbReference>
<dbReference type="Pfam" id="PF22959">
    <property type="entry name" value="Ig_NUP210_15th"/>
    <property type="match status" value="1"/>
</dbReference>
<evidence type="ECO:0000256" key="6">
    <source>
        <dbReference type="ARBA" id="ARBA00023136"/>
    </source>
</evidence>
<name>A0AA39KP35_MICHY</name>
<evidence type="ECO:0000259" key="20">
    <source>
        <dbReference type="Pfam" id="PF25354"/>
    </source>
</evidence>
<dbReference type="InterPro" id="IPR056899">
    <property type="entry name" value="Ig_NUP210_9th"/>
</dbReference>
<comment type="similarity">
    <text evidence="2">Belongs to the NUP210 family.</text>
</comment>
<evidence type="ECO:0000259" key="17">
    <source>
        <dbReference type="Pfam" id="PF24902"/>
    </source>
</evidence>
<dbReference type="GO" id="GO:0005643">
    <property type="term" value="C:nuclear pore"/>
    <property type="evidence" value="ECO:0007669"/>
    <property type="project" value="TreeGrafter"/>
</dbReference>
<dbReference type="Pfam" id="PF02368">
    <property type="entry name" value="Big_2"/>
    <property type="match status" value="1"/>
</dbReference>
<dbReference type="Pfam" id="PF22962">
    <property type="entry name" value="Ig_NUP210_7th"/>
    <property type="match status" value="1"/>
</dbReference>
<dbReference type="InterPro" id="IPR056898">
    <property type="entry name" value="Ig_NUP210_6th"/>
</dbReference>
<dbReference type="GO" id="GO:0031965">
    <property type="term" value="C:nuclear membrane"/>
    <property type="evidence" value="ECO:0007669"/>
    <property type="project" value="UniProtKB-SubCell"/>
</dbReference>
<dbReference type="Pfam" id="PF22963">
    <property type="entry name" value="Ig_NUP210_3rd"/>
    <property type="match status" value="1"/>
</dbReference>
<dbReference type="Pfam" id="PF24902">
    <property type="entry name" value="Ig_NUP210_9th"/>
    <property type="match status" value="1"/>
</dbReference>
<feature type="domain" description="NUP210 Ig-like" evidence="14">
    <location>
        <begin position="249"/>
        <end position="340"/>
    </location>
</feature>
<reference evidence="22" key="2">
    <citation type="submission" date="2023-03" db="EMBL/GenBank/DDBJ databases">
        <authorList>
            <person name="Inwood S.N."/>
            <person name="Skelly J.G."/>
            <person name="Guhlin J."/>
            <person name="Harrop T.W.R."/>
            <person name="Goldson S.G."/>
            <person name="Dearden P.K."/>
        </authorList>
    </citation>
    <scope>NUCLEOTIDE SEQUENCE</scope>
    <source>
        <strain evidence="22">Lincoln</strain>
        <tissue evidence="22">Whole body</tissue>
    </source>
</reference>
<dbReference type="InterPro" id="IPR055097">
    <property type="entry name" value="Ig_NUP210_2nd"/>
</dbReference>
<dbReference type="Pfam" id="PF24935">
    <property type="entry name" value="Ig_NUP210_6th"/>
    <property type="match status" value="1"/>
</dbReference>
<dbReference type="PANTHER" id="PTHR23019">
    <property type="entry name" value="NUCLEAR PORE MEMBRANE GLYCOPROTEIN GP210-RELATED"/>
    <property type="match status" value="1"/>
</dbReference>
<dbReference type="Pfam" id="PF26183">
    <property type="entry name" value="Ig_NUP210_14th"/>
    <property type="match status" value="1"/>
</dbReference>
<keyword evidence="4" id="KW-0732">Signal</keyword>
<dbReference type="Pfam" id="PF24991">
    <property type="entry name" value="Ig_NUP210_4th"/>
    <property type="match status" value="1"/>
</dbReference>
<feature type="domain" description="NUP210 Ig-like" evidence="15">
    <location>
        <begin position="29"/>
        <end position="119"/>
    </location>
</feature>
<dbReference type="InterPro" id="IPR003343">
    <property type="entry name" value="Big_2"/>
</dbReference>
<evidence type="ECO:0000313" key="23">
    <source>
        <dbReference type="Proteomes" id="UP001168972"/>
    </source>
</evidence>
<feature type="transmembrane region" description="Helical" evidence="9">
    <location>
        <begin position="1818"/>
        <end position="1837"/>
    </location>
</feature>
<dbReference type="Pfam" id="PF22967">
    <property type="entry name" value="Ig_NUP210_1st"/>
    <property type="match status" value="1"/>
</dbReference>
<dbReference type="Pfam" id="PF25354">
    <property type="entry name" value="Ig_NUP210_16th"/>
    <property type="match status" value="1"/>
</dbReference>
<organism evidence="22 23">
    <name type="scientific">Microctonus hyperodae</name>
    <name type="common">Parasitoid wasp</name>
    <dbReference type="NCBI Taxonomy" id="165561"/>
    <lineage>
        <taxon>Eukaryota</taxon>
        <taxon>Metazoa</taxon>
        <taxon>Ecdysozoa</taxon>
        <taxon>Arthropoda</taxon>
        <taxon>Hexapoda</taxon>
        <taxon>Insecta</taxon>
        <taxon>Pterygota</taxon>
        <taxon>Neoptera</taxon>
        <taxon>Endopterygota</taxon>
        <taxon>Hymenoptera</taxon>
        <taxon>Apocrita</taxon>
        <taxon>Ichneumonoidea</taxon>
        <taxon>Braconidae</taxon>
        <taxon>Euphorinae</taxon>
        <taxon>Microctonus</taxon>
    </lineage>
</organism>
<evidence type="ECO:0000256" key="3">
    <source>
        <dbReference type="ARBA" id="ARBA00022692"/>
    </source>
</evidence>
<evidence type="ECO:0000259" key="16">
    <source>
        <dbReference type="Pfam" id="PF22969"/>
    </source>
</evidence>
<dbReference type="InterPro" id="IPR055095">
    <property type="entry name" value="NUP210_Ig_C"/>
</dbReference>
<protein>
    <recommendedName>
        <fullName evidence="24">Nuclear pore membrane glycoprotein 210</fullName>
    </recommendedName>
</protein>
<evidence type="ECO:0000256" key="2">
    <source>
        <dbReference type="ARBA" id="ARBA00007313"/>
    </source>
</evidence>
<feature type="domain" description="NUP210 Ig-like" evidence="21">
    <location>
        <begin position="1175"/>
        <end position="1290"/>
    </location>
</feature>
<comment type="subcellular location">
    <subcellularLocation>
        <location evidence="1">Nucleus membrane</location>
        <topology evidence="1">Single-pass membrane protein</topology>
    </subcellularLocation>
</comment>
<dbReference type="Pfam" id="PF22957">
    <property type="entry name" value="NUP210_Ig"/>
    <property type="match status" value="1"/>
</dbReference>
<dbReference type="InterPro" id="IPR055099">
    <property type="entry name" value="Ig_NUP210_7th"/>
</dbReference>
<evidence type="ECO:0000256" key="4">
    <source>
        <dbReference type="ARBA" id="ARBA00022729"/>
    </source>
</evidence>
<evidence type="ECO:0000259" key="15">
    <source>
        <dbReference type="Pfam" id="PF22967"/>
    </source>
</evidence>